<organism evidence="2 3">
    <name type="scientific">Coregonus suidteri</name>
    <dbReference type="NCBI Taxonomy" id="861788"/>
    <lineage>
        <taxon>Eukaryota</taxon>
        <taxon>Metazoa</taxon>
        <taxon>Chordata</taxon>
        <taxon>Craniata</taxon>
        <taxon>Vertebrata</taxon>
        <taxon>Euteleostomi</taxon>
        <taxon>Actinopterygii</taxon>
        <taxon>Neopterygii</taxon>
        <taxon>Teleostei</taxon>
        <taxon>Protacanthopterygii</taxon>
        <taxon>Salmoniformes</taxon>
        <taxon>Salmonidae</taxon>
        <taxon>Coregoninae</taxon>
        <taxon>Coregonus</taxon>
    </lineage>
</organism>
<dbReference type="AlphaFoldDB" id="A0AAN8QML3"/>
<evidence type="ECO:0000313" key="3">
    <source>
        <dbReference type="Proteomes" id="UP001356427"/>
    </source>
</evidence>
<dbReference type="Pfam" id="PF23440">
    <property type="entry name" value="BROMI_C"/>
    <property type="match status" value="1"/>
</dbReference>
<accession>A0AAN8QML3</accession>
<sequence>MDTCRRQYCKVMTTKSNIVSANVLADLLEKAVLHLSASLSERFFLPVQYKASESGVKAGSLSSVDQLGIQASLRYGRYLMLLSDDSEQDLCLLVRHC</sequence>
<reference evidence="2 3" key="1">
    <citation type="submission" date="2021-04" db="EMBL/GenBank/DDBJ databases">
        <authorList>
            <person name="De Guttry C."/>
            <person name="Zahm M."/>
            <person name="Klopp C."/>
            <person name="Cabau C."/>
            <person name="Louis A."/>
            <person name="Berthelot C."/>
            <person name="Parey E."/>
            <person name="Roest Crollius H."/>
            <person name="Montfort J."/>
            <person name="Robinson-Rechavi M."/>
            <person name="Bucao C."/>
            <person name="Bouchez O."/>
            <person name="Gislard M."/>
            <person name="Lluch J."/>
            <person name="Milhes M."/>
            <person name="Lampietro C."/>
            <person name="Lopez Roques C."/>
            <person name="Donnadieu C."/>
            <person name="Braasch I."/>
            <person name="Desvignes T."/>
            <person name="Postlethwait J."/>
            <person name="Bobe J."/>
            <person name="Wedekind C."/>
            <person name="Guiguen Y."/>
        </authorList>
    </citation>
    <scope>NUCLEOTIDE SEQUENCE [LARGE SCALE GENOMIC DNA]</scope>
    <source>
        <strain evidence="2">Cs_M1</strain>
        <tissue evidence="2">Blood</tissue>
    </source>
</reference>
<dbReference type="InterPro" id="IPR055392">
    <property type="entry name" value="BROMI_C"/>
</dbReference>
<dbReference type="Proteomes" id="UP001356427">
    <property type="component" value="Unassembled WGS sequence"/>
</dbReference>
<proteinExistence type="predicted"/>
<keyword evidence="3" id="KW-1185">Reference proteome</keyword>
<evidence type="ECO:0000259" key="1">
    <source>
        <dbReference type="Pfam" id="PF23440"/>
    </source>
</evidence>
<comment type="caution">
    <text evidence="2">The sequence shown here is derived from an EMBL/GenBank/DDBJ whole genome shotgun (WGS) entry which is preliminary data.</text>
</comment>
<gene>
    <name evidence="2" type="ORF">J4Q44_G00344030</name>
</gene>
<protein>
    <recommendedName>
        <fullName evidence="1">BROMI C-terminal Rab TBC-like domain-containing protein</fullName>
    </recommendedName>
</protein>
<feature type="domain" description="BROMI C-terminal Rab TBC-like" evidence="1">
    <location>
        <begin position="1"/>
        <end position="97"/>
    </location>
</feature>
<name>A0AAN8QML3_9TELE</name>
<evidence type="ECO:0000313" key="2">
    <source>
        <dbReference type="EMBL" id="KAK6295177.1"/>
    </source>
</evidence>
<dbReference type="EMBL" id="JAGTTL010000034">
    <property type="protein sequence ID" value="KAK6295177.1"/>
    <property type="molecule type" value="Genomic_DNA"/>
</dbReference>